<dbReference type="Gene3D" id="1.25.40.20">
    <property type="entry name" value="Ankyrin repeat-containing domain"/>
    <property type="match status" value="1"/>
</dbReference>
<accession>A0A7S1N417</accession>
<dbReference type="PROSITE" id="PS50088">
    <property type="entry name" value="ANK_REPEAT"/>
    <property type="match status" value="1"/>
</dbReference>
<reference evidence="3" key="1">
    <citation type="submission" date="2021-01" db="EMBL/GenBank/DDBJ databases">
        <authorList>
            <person name="Corre E."/>
            <person name="Pelletier E."/>
            <person name="Niang G."/>
            <person name="Scheremetjew M."/>
            <person name="Finn R."/>
            <person name="Kale V."/>
            <person name="Holt S."/>
            <person name="Cochrane G."/>
            <person name="Meng A."/>
            <person name="Brown T."/>
            <person name="Cohen L."/>
        </authorList>
    </citation>
    <scope>NUCLEOTIDE SEQUENCE</scope>
    <source>
        <strain evidence="3">NIES-381</strain>
    </source>
</reference>
<evidence type="ECO:0000313" key="3">
    <source>
        <dbReference type="EMBL" id="CAD8995911.1"/>
    </source>
</evidence>
<dbReference type="PANTHER" id="PTHR24183">
    <property type="entry name" value="FIBRONECTIN TYPE 3 AND ANKYRIN REPEAT DOMAINS PROTEIN 1"/>
    <property type="match status" value="1"/>
</dbReference>
<dbReference type="GO" id="GO:0005634">
    <property type="term" value="C:nucleus"/>
    <property type="evidence" value="ECO:0007669"/>
    <property type="project" value="TreeGrafter"/>
</dbReference>
<gene>
    <name evidence="3" type="ORF">EGYM00392_LOCUS6970</name>
</gene>
<dbReference type="EMBL" id="HBGA01018104">
    <property type="protein sequence ID" value="CAD8995911.1"/>
    <property type="molecule type" value="Transcribed_RNA"/>
</dbReference>
<dbReference type="Pfam" id="PF12796">
    <property type="entry name" value="Ank_2"/>
    <property type="match status" value="1"/>
</dbReference>
<dbReference type="InterPro" id="IPR036770">
    <property type="entry name" value="Ankyrin_rpt-contain_sf"/>
</dbReference>
<protein>
    <submittedName>
        <fullName evidence="3">Uncharacterized protein</fullName>
    </submittedName>
</protein>
<dbReference type="SUPFAM" id="SSF48403">
    <property type="entry name" value="Ankyrin repeat"/>
    <property type="match status" value="1"/>
</dbReference>
<evidence type="ECO:0000256" key="1">
    <source>
        <dbReference type="PROSITE-ProRule" id="PRU00023"/>
    </source>
</evidence>
<dbReference type="AlphaFoldDB" id="A0A7S1N417"/>
<organism evidence="3">
    <name type="scientific">Eutreptiella gymnastica</name>
    <dbReference type="NCBI Taxonomy" id="73025"/>
    <lineage>
        <taxon>Eukaryota</taxon>
        <taxon>Discoba</taxon>
        <taxon>Euglenozoa</taxon>
        <taxon>Euglenida</taxon>
        <taxon>Spirocuta</taxon>
        <taxon>Euglenophyceae</taxon>
        <taxon>Eutreptiales</taxon>
        <taxon>Eutreptiaceae</taxon>
        <taxon>Eutreptiella</taxon>
    </lineage>
</organism>
<name>A0A7S1N417_9EUGL</name>
<feature type="region of interest" description="Disordered" evidence="2">
    <location>
        <begin position="1"/>
        <end position="23"/>
    </location>
</feature>
<sequence length="182" mass="19316">MADEAPAAPAAEETPAEAPAAEGAPKVEVEIPAEHLPKSETACVIVRNGAPCNCEVLDKMDATNTCTECKHGRRWHGNGWKNSEGVYKSRNAELRQACKDNKADVVKEIIGEGAYLDCRDSNGLTMLMDSCSLGNKDVVIALLEGKADATLKDSEGNPAIFMAQEAGHADLVQAMLGMGVNF</sequence>
<proteinExistence type="predicted"/>
<keyword evidence="1" id="KW-0040">ANK repeat</keyword>
<dbReference type="InterPro" id="IPR002110">
    <property type="entry name" value="Ankyrin_rpt"/>
</dbReference>
<feature type="repeat" description="ANK" evidence="1">
    <location>
        <begin position="122"/>
        <end position="154"/>
    </location>
</feature>
<dbReference type="PANTHER" id="PTHR24183:SF1">
    <property type="entry name" value="FIBRONECTIN TYPE 3 AND ANKYRIN REPEAT DOMAINS PROTEIN 1"/>
    <property type="match status" value="1"/>
</dbReference>
<evidence type="ECO:0000256" key="2">
    <source>
        <dbReference type="SAM" id="MobiDB-lite"/>
    </source>
</evidence>